<proteinExistence type="predicted"/>
<accession>A0A0F9UJ66</accession>
<sequence>MESQTSAFDDFVSLAQKAAEKQPTVLRENYKTAVDRLLTEKPNITEADLLRGVLRALGVESEGADAMPDDELIRVVLAGRTVLRLHRKHKKDQEDANV</sequence>
<reference evidence="1" key="1">
    <citation type="journal article" date="2015" name="Nature">
        <title>Complex archaea that bridge the gap between prokaryotes and eukaryotes.</title>
        <authorList>
            <person name="Spang A."/>
            <person name="Saw J.H."/>
            <person name="Jorgensen S.L."/>
            <person name="Zaremba-Niedzwiedzka K."/>
            <person name="Martijn J."/>
            <person name="Lind A.E."/>
            <person name="van Eijk R."/>
            <person name="Schleper C."/>
            <person name="Guy L."/>
            <person name="Ettema T.J."/>
        </authorList>
    </citation>
    <scope>NUCLEOTIDE SEQUENCE</scope>
</reference>
<comment type="caution">
    <text evidence="1">The sequence shown here is derived from an EMBL/GenBank/DDBJ whole genome shotgun (WGS) entry which is preliminary data.</text>
</comment>
<protein>
    <submittedName>
        <fullName evidence="1">Uncharacterized protein</fullName>
    </submittedName>
</protein>
<dbReference type="EMBL" id="LAZR01000138">
    <property type="protein sequence ID" value="KKN87397.1"/>
    <property type="molecule type" value="Genomic_DNA"/>
</dbReference>
<organism evidence="1">
    <name type="scientific">marine sediment metagenome</name>
    <dbReference type="NCBI Taxonomy" id="412755"/>
    <lineage>
        <taxon>unclassified sequences</taxon>
        <taxon>metagenomes</taxon>
        <taxon>ecological metagenomes</taxon>
    </lineage>
</organism>
<gene>
    <name evidence="1" type="ORF">LCGC14_0258520</name>
</gene>
<name>A0A0F9UJ66_9ZZZZ</name>
<dbReference type="AlphaFoldDB" id="A0A0F9UJ66"/>
<evidence type="ECO:0000313" key="1">
    <source>
        <dbReference type="EMBL" id="KKN87397.1"/>
    </source>
</evidence>